<dbReference type="PROSITE" id="PS50043">
    <property type="entry name" value="HTH_LUXR_2"/>
    <property type="match status" value="1"/>
</dbReference>
<dbReference type="Proteomes" id="UP000244915">
    <property type="component" value="Chromosome 1"/>
</dbReference>
<feature type="domain" description="HTH luxR-type" evidence="3">
    <location>
        <begin position="226"/>
        <end position="291"/>
    </location>
</feature>
<dbReference type="Gene3D" id="3.40.50.2300">
    <property type="match status" value="1"/>
</dbReference>
<dbReference type="SUPFAM" id="SSF46894">
    <property type="entry name" value="C-terminal effector domain of the bipartite response regulators"/>
    <property type="match status" value="1"/>
</dbReference>
<dbReference type="EMBL" id="CP022189">
    <property type="protein sequence ID" value="AWI83103.1"/>
    <property type="molecule type" value="Genomic_DNA"/>
</dbReference>
<dbReference type="CDD" id="cd06170">
    <property type="entry name" value="LuxR_C_like"/>
    <property type="match status" value="1"/>
</dbReference>
<dbReference type="GO" id="GO:0006355">
    <property type="term" value="P:regulation of DNA-templated transcription"/>
    <property type="evidence" value="ECO:0007669"/>
    <property type="project" value="InterPro"/>
</dbReference>
<organism evidence="4 5">
    <name type="scientific">Alloyangia pacifica</name>
    <dbReference type="NCBI Taxonomy" id="311180"/>
    <lineage>
        <taxon>Bacteria</taxon>
        <taxon>Pseudomonadati</taxon>
        <taxon>Pseudomonadota</taxon>
        <taxon>Alphaproteobacteria</taxon>
        <taxon>Rhodobacterales</taxon>
        <taxon>Roseobacteraceae</taxon>
        <taxon>Alloyangia</taxon>
    </lineage>
</organism>
<feature type="region of interest" description="Disordered" evidence="2">
    <location>
        <begin position="178"/>
        <end position="224"/>
    </location>
</feature>
<feature type="region of interest" description="Disordered" evidence="2">
    <location>
        <begin position="1"/>
        <end position="35"/>
    </location>
</feature>
<dbReference type="InterPro" id="IPR039420">
    <property type="entry name" value="WalR-like"/>
</dbReference>
<feature type="region of interest" description="Disordered" evidence="2">
    <location>
        <begin position="297"/>
        <end position="331"/>
    </location>
</feature>
<dbReference type="InterPro" id="IPR016032">
    <property type="entry name" value="Sig_transdc_resp-reg_C-effctor"/>
</dbReference>
<dbReference type="GO" id="GO:0003677">
    <property type="term" value="F:DNA binding"/>
    <property type="evidence" value="ECO:0007669"/>
    <property type="project" value="UniProtKB-KW"/>
</dbReference>
<dbReference type="Pfam" id="PF00196">
    <property type="entry name" value="GerE"/>
    <property type="match status" value="1"/>
</dbReference>
<dbReference type="SMART" id="SM00421">
    <property type="entry name" value="HTH_LUXR"/>
    <property type="match status" value="1"/>
</dbReference>
<dbReference type="OrthoDB" id="9810375at2"/>
<dbReference type="PANTHER" id="PTHR43214">
    <property type="entry name" value="TWO-COMPONENT RESPONSE REGULATOR"/>
    <property type="match status" value="1"/>
</dbReference>
<dbReference type="SUPFAM" id="SSF52172">
    <property type="entry name" value="CheY-like"/>
    <property type="match status" value="1"/>
</dbReference>
<dbReference type="PANTHER" id="PTHR43214:SF42">
    <property type="entry name" value="TRANSCRIPTIONAL REGULATORY PROTEIN DESR"/>
    <property type="match status" value="1"/>
</dbReference>
<dbReference type="InterPro" id="IPR011006">
    <property type="entry name" value="CheY-like_superfamily"/>
</dbReference>
<keyword evidence="1" id="KW-0238">DNA-binding</keyword>
<reference evidence="4 5" key="1">
    <citation type="submission" date="2017-06" db="EMBL/GenBank/DDBJ databases">
        <title>Yangia sp. YSBP01 complete genome sequence.</title>
        <authorList>
            <person name="Woo J.-H."/>
            <person name="Kim H.-S."/>
        </authorList>
    </citation>
    <scope>NUCLEOTIDE SEQUENCE [LARGE SCALE GENOMIC DNA]</scope>
    <source>
        <strain evidence="4 5">YSBP01</strain>
    </source>
</reference>
<dbReference type="PRINTS" id="PR00038">
    <property type="entry name" value="HTHLUXR"/>
</dbReference>
<evidence type="ECO:0000256" key="2">
    <source>
        <dbReference type="SAM" id="MobiDB-lite"/>
    </source>
</evidence>
<evidence type="ECO:0000313" key="4">
    <source>
        <dbReference type="EMBL" id="AWI83103.1"/>
    </source>
</evidence>
<gene>
    <name evidence="4" type="ORF">CEW88_05150</name>
</gene>
<protein>
    <recommendedName>
        <fullName evidence="3">HTH luxR-type domain-containing protein</fullName>
    </recommendedName>
</protein>
<dbReference type="KEGG" id="ypac:CEW88_05150"/>
<evidence type="ECO:0000256" key="1">
    <source>
        <dbReference type="ARBA" id="ARBA00023125"/>
    </source>
</evidence>
<dbReference type="RefSeq" id="WP_108964991.1">
    <property type="nucleotide sequence ID" value="NZ_CP022189.1"/>
</dbReference>
<accession>A0A2U8HBJ1</accession>
<proteinExistence type="predicted"/>
<evidence type="ECO:0000313" key="5">
    <source>
        <dbReference type="Proteomes" id="UP000244915"/>
    </source>
</evidence>
<dbReference type="AlphaFoldDB" id="A0A2U8HBJ1"/>
<evidence type="ECO:0000259" key="3">
    <source>
        <dbReference type="PROSITE" id="PS50043"/>
    </source>
</evidence>
<name>A0A2U8HBJ1_9RHOB</name>
<sequence length="360" mass="38586">MPLPAAPGSASEDAPATGSSFGDNMSPEGGKKTMALPKTRTPILYLVDEMPLTRAQLSHFLAGFAQLHGMRIEEIEPSDPAFIDQITRRGMCIVNTRSTPRARDWFSIVRRISQLGLVEPILLLCETASAEFVQSALKAGARGVIPASMNPSNVLNSLELVLHGGIVVPPSVLDNDLSPPLLEDFGAKQGEPDGSPDDTDTTPKGTPPKRNGHELQPRPTQGDQDEAAKLEGLTERQSAVLMNLTQARSNKEIAKVLCTSEATVKLEVRQVIRKLGAKNRTEAALIASALEWQDVEAEQDAETARAGSPDRDDHPRGGAMDGVEGLDPCELGRGGALRRNLLGGADEKLHSLAQPPRRLT</sequence>
<dbReference type="InterPro" id="IPR000792">
    <property type="entry name" value="Tscrpt_reg_LuxR_C"/>
</dbReference>